<reference evidence="2 3" key="1">
    <citation type="journal article" date="2020" name="BMC Genomics">
        <title>Correction to: Identification and distribution of gene clusters required for synthesis of sphingolipid metabolism inhibitors in diverse species of the filamentous fungus Fusarium.</title>
        <authorList>
            <person name="Kim H.S."/>
            <person name="Lohmar J.M."/>
            <person name="Busman M."/>
            <person name="Brown D.W."/>
            <person name="Naumann T.A."/>
            <person name="Divon H.H."/>
            <person name="Lysoe E."/>
            <person name="Uhlig S."/>
            <person name="Proctor R.H."/>
        </authorList>
    </citation>
    <scope>NUCLEOTIDE SEQUENCE [LARGE SCALE GENOMIC DNA]</scope>
    <source>
        <strain evidence="2 3">NRRL 25214</strain>
    </source>
</reference>
<gene>
    <name evidence="2" type="ORF">FANTH_14687</name>
</gene>
<organism evidence="2 3">
    <name type="scientific">Fusarium anthophilum</name>
    <dbReference type="NCBI Taxonomy" id="48485"/>
    <lineage>
        <taxon>Eukaryota</taxon>
        <taxon>Fungi</taxon>
        <taxon>Dikarya</taxon>
        <taxon>Ascomycota</taxon>
        <taxon>Pezizomycotina</taxon>
        <taxon>Sordariomycetes</taxon>
        <taxon>Hypocreomycetidae</taxon>
        <taxon>Hypocreales</taxon>
        <taxon>Nectriaceae</taxon>
        <taxon>Fusarium</taxon>
        <taxon>Fusarium fujikuroi species complex</taxon>
    </lineage>
</organism>
<comment type="caution">
    <text evidence="2">The sequence shown here is derived from an EMBL/GenBank/DDBJ whole genome shotgun (WGS) entry which is preliminary data.</text>
</comment>
<dbReference type="Proteomes" id="UP000573603">
    <property type="component" value="Unassembled WGS sequence"/>
</dbReference>
<feature type="region of interest" description="Disordered" evidence="1">
    <location>
        <begin position="438"/>
        <end position="462"/>
    </location>
</feature>
<accession>A0A8H4YGH7</accession>
<proteinExistence type="predicted"/>
<dbReference type="AlphaFoldDB" id="A0A8H4YGH7"/>
<protein>
    <submittedName>
        <fullName evidence="2">Uncharacterized protein</fullName>
    </submittedName>
</protein>
<evidence type="ECO:0000313" key="2">
    <source>
        <dbReference type="EMBL" id="KAF5227762.1"/>
    </source>
</evidence>
<keyword evidence="3" id="KW-1185">Reference proteome</keyword>
<name>A0A8H4YGH7_9HYPO</name>
<sequence length="593" mass="66333">MPSSGRQTRLVATNGQLGLVRRAPSVPVPPVGAGAADIILDTESARLKEAVGKTARTLGIETSVSSYRALALSVIEDCPLKRELIAFVDGETEDPQESLVPIDAFVADKDRADWHTHCPEMMRIWKDFCTTVNSASNGQVVIHEMAAPSGPLKSRATFFWHYPTDTSPNTIFSHVMDPGSASLKVQSIKNGMRKDIKTLDLIPLRVPYDQVTGPKWEETYKEQWPAILQACLRLNRELVRHDRFIFAIGKEVFPSIRGICKSLGLTLEHLDLDIQTKMWEKSPRIYVARDLAGNIQKVIFWTFHGQFSFANKKANVGAVWDLLYNAGYELAGVPVLNYGYFEWKAGQTANRTWANPTSQVGKITDRDMYNTLMDKENAEQVSCSVELVLECFPALIQKDPGLVDRVKSAVSDKGYSPLYPILQFFLAQELPKIVASKRRQTDLPDAPPPKRKALNDGQKRGHVTKRAQLLSKYDALINSFEARQVEAARLDPNKPAKYARALPRLDEIKKAREDEDTKKLSTKLSCWATFFSEEFPRGLRWSLDGGPAVTQPDPFANTTHPGIKLLDISHFRNKSARVEACGPLPEDDGEDEE</sequence>
<dbReference type="EMBL" id="JABEVY010000749">
    <property type="protein sequence ID" value="KAF5227762.1"/>
    <property type="molecule type" value="Genomic_DNA"/>
</dbReference>
<evidence type="ECO:0000313" key="3">
    <source>
        <dbReference type="Proteomes" id="UP000573603"/>
    </source>
</evidence>
<evidence type="ECO:0000256" key="1">
    <source>
        <dbReference type="SAM" id="MobiDB-lite"/>
    </source>
</evidence>